<dbReference type="GO" id="GO:0004197">
    <property type="term" value="F:cysteine-type endopeptidase activity"/>
    <property type="evidence" value="ECO:0007669"/>
    <property type="project" value="InterPro"/>
</dbReference>
<dbReference type="EMBL" id="VEPZ02000472">
    <property type="protein sequence ID" value="KAE8724313.1"/>
    <property type="molecule type" value="Genomic_DNA"/>
</dbReference>
<dbReference type="GO" id="GO:0005737">
    <property type="term" value="C:cytoplasm"/>
    <property type="evidence" value="ECO:0007669"/>
    <property type="project" value="TreeGrafter"/>
</dbReference>
<dbReference type="Pfam" id="PF00656">
    <property type="entry name" value="Peptidase_C14"/>
    <property type="match status" value="1"/>
</dbReference>
<evidence type="ECO:0000313" key="4">
    <source>
        <dbReference type="Proteomes" id="UP000436088"/>
    </source>
</evidence>
<proteinExistence type="inferred from homology"/>
<dbReference type="Gene3D" id="3.40.50.1460">
    <property type="match status" value="1"/>
</dbReference>
<dbReference type="Proteomes" id="UP000436088">
    <property type="component" value="Unassembled WGS sequence"/>
</dbReference>
<comment type="caution">
    <text evidence="3">The sequence shown here is derived from an EMBL/GenBank/DDBJ whole genome shotgun (WGS) entry which is preliminary data.</text>
</comment>
<dbReference type="AlphaFoldDB" id="A0A6A3C5I3"/>
<dbReference type="PANTHER" id="PTHR48104">
    <property type="entry name" value="METACASPASE-4"/>
    <property type="match status" value="1"/>
</dbReference>
<organism evidence="3 4">
    <name type="scientific">Hibiscus syriacus</name>
    <name type="common">Rose of Sharon</name>
    <dbReference type="NCBI Taxonomy" id="106335"/>
    <lineage>
        <taxon>Eukaryota</taxon>
        <taxon>Viridiplantae</taxon>
        <taxon>Streptophyta</taxon>
        <taxon>Embryophyta</taxon>
        <taxon>Tracheophyta</taxon>
        <taxon>Spermatophyta</taxon>
        <taxon>Magnoliopsida</taxon>
        <taxon>eudicotyledons</taxon>
        <taxon>Gunneridae</taxon>
        <taxon>Pentapetalae</taxon>
        <taxon>rosids</taxon>
        <taxon>malvids</taxon>
        <taxon>Malvales</taxon>
        <taxon>Malvaceae</taxon>
        <taxon>Malvoideae</taxon>
        <taxon>Hibiscus</taxon>
    </lineage>
</organism>
<accession>A0A6A3C5I3</accession>
<dbReference type="InterPro" id="IPR011600">
    <property type="entry name" value="Pept_C14_caspase"/>
</dbReference>
<evidence type="ECO:0000313" key="3">
    <source>
        <dbReference type="EMBL" id="KAE8724313.1"/>
    </source>
</evidence>
<comment type="similarity">
    <text evidence="1">Belongs to the peptidase C14B family.</text>
</comment>
<evidence type="ECO:0000259" key="2">
    <source>
        <dbReference type="Pfam" id="PF00656"/>
    </source>
</evidence>
<dbReference type="OrthoDB" id="3223806at2759"/>
<name>A0A6A3C5I3_HIBSY</name>
<gene>
    <name evidence="3" type="ORF">F3Y22_tig00010533pilonHSYRG00165</name>
</gene>
<sequence>MAKVTKRAVLVGCDYANHPFRLPGCIRDALDMRDLIVKHLGFVNVKVLSDEAQPPSALATAANIKHQLTQMVESAKAGDVLFFYFSGHGTAIPVLKDGLPRREEKAIVSADMHAIPGLFFRQLVNQLPEGATFTIVSDSGHSGGLLKGEKVQIGPKPKPLEEKPTPPGTSLIKKTIEFRFVRDIDDIGSGSYPEADDGGILLSGCAPEETSYQVATDFGTFAFGAFTKAVLVNVSNDPWISNKDVVKEAQKYVLHVGIYFQHPCLYCSDANADAPFLGGAPKNP</sequence>
<feature type="domain" description="Peptidase C14 caspase" evidence="2">
    <location>
        <begin position="6"/>
        <end position="270"/>
    </location>
</feature>
<keyword evidence="4" id="KW-1185">Reference proteome</keyword>
<evidence type="ECO:0000256" key="1">
    <source>
        <dbReference type="ARBA" id="ARBA00009005"/>
    </source>
</evidence>
<protein>
    <recommendedName>
        <fullName evidence="2">Peptidase C14 caspase domain-containing protein</fullName>
    </recommendedName>
</protein>
<dbReference type="InterPro" id="IPR050452">
    <property type="entry name" value="Metacaspase"/>
</dbReference>
<reference evidence="3" key="1">
    <citation type="submission" date="2019-09" db="EMBL/GenBank/DDBJ databases">
        <title>Draft genome information of white flower Hibiscus syriacus.</title>
        <authorList>
            <person name="Kim Y.-M."/>
        </authorList>
    </citation>
    <scope>NUCLEOTIDE SEQUENCE [LARGE SCALE GENOMIC DNA]</scope>
    <source>
        <strain evidence="3">YM2019G1</strain>
    </source>
</reference>
<dbReference type="PANTHER" id="PTHR48104:SF7">
    <property type="entry name" value="METACASPASE-9"/>
    <property type="match status" value="1"/>
</dbReference>
<dbReference type="GO" id="GO:0006508">
    <property type="term" value="P:proteolysis"/>
    <property type="evidence" value="ECO:0007669"/>
    <property type="project" value="InterPro"/>
</dbReference>